<protein>
    <submittedName>
        <fullName evidence="3">TRAP-type C4-dicarboxylate transport system, substrate-binding protein</fullName>
    </submittedName>
</protein>
<accession>A0A1Y6BDM6</accession>
<proteinExistence type="predicted"/>
<keyword evidence="1 2" id="KW-0732">Signal</keyword>
<dbReference type="GO" id="GO:0055085">
    <property type="term" value="P:transmembrane transport"/>
    <property type="evidence" value="ECO:0007669"/>
    <property type="project" value="InterPro"/>
</dbReference>
<name>A0A1Y6BDM6_9PROT</name>
<sequence>MRFAKLAAGLAAAAFGVVLAVSAQAETTMTFAGSDAVGSLLDRQNKMFTKLVNERAKGELKINFIEGEALGSDVQVIEQMMQNSVQLYGDVVGWYNNWVKDFAILNWGFTFKDKAQVERFFKSDVYRKLADQLQKEHDIRILAAAPTQPHDLFAKKKVGTPADLAGLKMRVPEIRTYLLLWETLGTKPSRVTWGEVFLGLKTGVIEAAEGPVSAAYAAKFYQAAPFVMKTDHLISTTHIAINEKAYESLSPELRKIVTEAAQEAVGWASNEANSETEELYRKMAAEGATIVPVDTAPFAEKARAGVEKMEADGVWSKGLWEQIHNL</sequence>
<dbReference type="Proteomes" id="UP000192917">
    <property type="component" value="Unassembled WGS sequence"/>
</dbReference>
<organism evidence="3 4">
    <name type="scientific">Tistlia consotensis USBA 355</name>
    <dbReference type="NCBI Taxonomy" id="560819"/>
    <lineage>
        <taxon>Bacteria</taxon>
        <taxon>Pseudomonadati</taxon>
        <taxon>Pseudomonadota</taxon>
        <taxon>Alphaproteobacteria</taxon>
        <taxon>Rhodospirillales</taxon>
        <taxon>Rhodovibrionaceae</taxon>
        <taxon>Tistlia</taxon>
    </lineage>
</organism>
<dbReference type="AlphaFoldDB" id="A0A1Y6BDM6"/>
<evidence type="ECO:0000313" key="4">
    <source>
        <dbReference type="Proteomes" id="UP000192917"/>
    </source>
</evidence>
<dbReference type="RefSeq" id="WP_179243938.1">
    <property type="nucleotide sequence ID" value="NZ_FWZX01000002.1"/>
</dbReference>
<feature type="signal peptide" evidence="2">
    <location>
        <begin position="1"/>
        <end position="25"/>
    </location>
</feature>
<feature type="chain" id="PRO_5012848222" evidence="2">
    <location>
        <begin position="26"/>
        <end position="326"/>
    </location>
</feature>
<dbReference type="STRING" id="560819.SAMN05428998_102147"/>
<evidence type="ECO:0000313" key="3">
    <source>
        <dbReference type="EMBL" id="SME98138.1"/>
    </source>
</evidence>
<dbReference type="CDD" id="cd13603">
    <property type="entry name" value="PBP2_TRAP_Siap_TeaA_like"/>
    <property type="match status" value="1"/>
</dbReference>
<dbReference type="NCBIfam" id="NF037995">
    <property type="entry name" value="TRAP_S1"/>
    <property type="match status" value="1"/>
</dbReference>
<dbReference type="Pfam" id="PF03480">
    <property type="entry name" value="DctP"/>
    <property type="match status" value="1"/>
</dbReference>
<dbReference type="InterPro" id="IPR018389">
    <property type="entry name" value="DctP_fam"/>
</dbReference>
<keyword evidence="4" id="KW-1185">Reference proteome</keyword>
<dbReference type="EMBL" id="FWZX01000002">
    <property type="protein sequence ID" value="SME98138.1"/>
    <property type="molecule type" value="Genomic_DNA"/>
</dbReference>
<reference evidence="3 4" key="1">
    <citation type="submission" date="2017-04" db="EMBL/GenBank/DDBJ databases">
        <authorList>
            <person name="Afonso C.L."/>
            <person name="Miller P.J."/>
            <person name="Scott M.A."/>
            <person name="Spackman E."/>
            <person name="Goraichik I."/>
            <person name="Dimitrov K.M."/>
            <person name="Suarez D.L."/>
            <person name="Swayne D.E."/>
        </authorList>
    </citation>
    <scope>NUCLEOTIDE SEQUENCE [LARGE SCALE GENOMIC DNA]</scope>
    <source>
        <strain evidence="3 4">USBA 355</strain>
    </source>
</reference>
<dbReference type="PANTHER" id="PTHR33376:SF5">
    <property type="entry name" value="EXTRACYTOPLASMIC SOLUTE RECEPTOR PROTEIN"/>
    <property type="match status" value="1"/>
</dbReference>
<dbReference type="PANTHER" id="PTHR33376">
    <property type="match status" value="1"/>
</dbReference>
<dbReference type="InterPro" id="IPR038404">
    <property type="entry name" value="TRAP_DctP_sf"/>
</dbReference>
<gene>
    <name evidence="3" type="ORF">SAMN05428998_102147</name>
</gene>
<dbReference type="Gene3D" id="3.40.190.170">
    <property type="entry name" value="Bacterial extracellular solute-binding protein, family 7"/>
    <property type="match status" value="1"/>
</dbReference>
<evidence type="ECO:0000256" key="2">
    <source>
        <dbReference type="SAM" id="SignalP"/>
    </source>
</evidence>
<evidence type="ECO:0000256" key="1">
    <source>
        <dbReference type="ARBA" id="ARBA00022729"/>
    </source>
</evidence>